<dbReference type="FunFam" id="3.30.70.270:FF:000001">
    <property type="entry name" value="Diguanylate cyclase domain protein"/>
    <property type="match status" value="1"/>
</dbReference>
<feature type="modified residue" description="4-aspartylphosphate" evidence="3">
    <location>
        <position position="59"/>
    </location>
</feature>
<reference evidence="6 7" key="1">
    <citation type="submission" date="2020-04" db="EMBL/GenBank/DDBJ databases">
        <authorList>
            <consortium name="Desulfovibrio sp. FSS-1 genome sequencing consortium"/>
            <person name="Shimoshige H."/>
            <person name="Kobayashi H."/>
            <person name="Maekawa T."/>
        </authorList>
    </citation>
    <scope>NUCLEOTIDE SEQUENCE [LARGE SCALE GENOMIC DNA]</scope>
    <source>
        <strain evidence="6 7">SIID29052-01</strain>
    </source>
</reference>
<organism evidence="6 7">
    <name type="scientific">Fundidesulfovibrio magnetotacticus</name>
    <dbReference type="NCBI Taxonomy" id="2730080"/>
    <lineage>
        <taxon>Bacteria</taxon>
        <taxon>Pseudomonadati</taxon>
        <taxon>Thermodesulfobacteriota</taxon>
        <taxon>Desulfovibrionia</taxon>
        <taxon>Desulfovibrionales</taxon>
        <taxon>Desulfovibrionaceae</taxon>
        <taxon>Fundidesulfovibrio</taxon>
    </lineage>
</organism>
<dbReference type="SUPFAM" id="SSF55073">
    <property type="entry name" value="Nucleotide cyclase"/>
    <property type="match status" value="1"/>
</dbReference>
<dbReference type="Gene3D" id="3.30.70.270">
    <property type="match status" value="1"/>
</dbReference>
<evidence type="ECO:0000256" key="2">
    <source>
        <dbReference type="ARBA" id="ARBA00034247"/>
    </source>
</evidence>
<dbReference type="InterPro" id="IPR050469">
    <property type="entry name" value="Diguanylate_Cyclase"/>
</dbReference>
<dbReference type="SMART" id="SM00267">
    <property type="entry name" value="GGDEF"/>
    <property type="match status" value="1"/>
</dbReference>
<evidence type="ECO:0000259" key="4">
    <source>
        <dbReference type="PROSITE" id="PS50110"/>
    </source>
</evidence>
<dbReference type="CDD" id="cd01949">
    <property type="entry name" value="GGDEF"/>
    <property type="match status" value="1"/>
</dbReference>
<sequence>MTGLSLHSLKVLIVEDDAPSRVALTLVLENRVARIFQADNGQCGLDIWREHAPHVIVTDLRMPCLDGLGMIREIRGNGGDPFVIVASAFGAEESYLDAIELGVNLFIKKPYNAEDIFAGLERAARTLSKRGRDAYRQAMAGGLLSHVPNCHLLTDGERIFYFNDPQAILPRSAQEGQDLGAWLRANFTLALRHGMAQSSLPQGIGAWLERHTGREFILAGIGQERGGKPARFLLRLDRVRMDGGDLHLLTFTDISRIEHERVRFFQLAGRDHLTGVGNRQAFEAELAKEIGRAKRYGSELCLLMLDIDDFKAVNDNFGHQTGDTVLVALARTVCAGVRVTDVVCRYGGEEFMVIMPQTTLQGAFTCGRKLAKTLACQDFGVGRPVTASLGVAQFNPSESAEALVRRVDMALYEAKKAGKNRVTVAGDAACTLQDS</sequence>
<proteinExistence type="predicted"/>
<comment type="catalytic activity">
    <reaction evidence="2">
        <text>2 GTP = 3',3'-c-di-GMP + 2 diphosphate</text>
        <dbReference type="Rhea" id="RHEA:24898"/>
        <dbReference type="ChEBI" id="CHEBI:33019"/>
        <dbReference type="ChEBI" id="CHEBI:37565"/>
        <dbReference type="ChEBI" id="CHEBI:58805"/>
        <dbReference type="EC" id="2.7.7.65"/>
    </reaction>
</comment>
<dbReference type="InterPro" id="IPR001789">
    <property type="entry name" value="Sig_transdc_resp-reg_receiver"/>
</dbReference>
<dbReference type="InterPro" id="IPR029787">
    <property type="entry name" value="Nucleotide_cyclase"/>
</dbReference>
<feature type="domain" description="GGDEF" evidence="5">
    <location>
        <begin position="298"/>
        <end position="427"/>
    </location>
</feature>
<dbReference type="PROSITE" id="PS50110">
    <property type="entry name" value="RESPONSE_REGULATORY"/>
    <property type="match status" value="1"/>
</dbReference>
<keyword evidence="7" id="KW-1185">Reference proteome</keyword>
<dbReference type="Gene3D" id="3.40.50.2300">
    <property type="match status" value="1"/>
</dbReference>
<dbReference type="NCBIfam" id="TIGR00254">
    <property type="entry name" value="GGDEF"/>
    <property type="match status" value="1"/>
</dbReference>
<name>A0A6V8LVA0_9BACT</name>
<dbReference type="EMBL" id="BLTE01000005">
    <property type="protein sequence ID" value="GFK93597.1"/>
    <property type="molecule type" value="Genomic_DNA"/>
</dbReference>
<dbReference type="RefSeq" id="WP_173082789.1">
    <property type="nucleotide sequence ID" value="NZ_BLTE01000005.1"/>
</dbReference>
<dbReference type="PANTHER" id="PTHR45138">
    <property type="entry name" value="REGULATORY COMPONENTS OF SENSORY TRANSDUCTION SYSTEM"/>
    <property type="match status" value="1"/>
</dbReference>
<dbReference type="SUPFAM" id="SSF52172">
    <property type="entry name" value="CheY-like"/>
    <property type="match status" value="1"/>
</dbReference>
<dbReference type="InterPro" id="IPR011006">
    <property type="entry name" value="CheY-like_superfamily"/>
</dbReference>
<reference evidence="6 7" key="2">
    <citation type="submission" date="2020-05" db="EMBL/GenBank/DDBJ databases">
        <title>Draft genome sequence of Desulfovibrio sp. strainFSS-1.</title>
        <authorList>
            <person name="Shimoshige H."/>
            <person name="Kobayashi H."/>
            <person name="Maekawa T."/>
        </authorList>
    </citation>
    <scope>NUCLEOTIDE SEQUENCE [LARGE SCALE GENOMIC DNA]</scope>
    <source>
        <strain evidence="6 7">SIID29052-01</strain>
    </source>
</reference>
<evidence type="ECO:0000259" key="5">
    <source>
        <dbReference type="PROSITE" id="PS50887"/>
    </source>
</evidence>
<evidence type="ECO:0000256" key="1">
    <source>
        <dbReference type="ARBA" id="ARBA00012528"/>
    </source>
</evidence>
<dbReference type="PROSITE" id="PS50887">
    <property type="entry name" value="GGDEF"/>
    <property type="match status" value="1"/>
</dbReference>
<gene>
    <name evidence="6" type="primary">pleD_5</name>
    <name evidence="6" type="ORF">NNJEOMEG_01431</name>
</gene>
<feature type="domain" description="Response regulatory" evidence="4">
    <location>
        <begin position="10"/>
        <end position="124"/>
    </location>
</feature>
<dbReference type="AlphaFoldDB" id="A0A6V8LVA0"/>
<evidence type="ECO:0000313" key="6">
    <source>
        <dbReference type="EMBL" id="GFK93597.1"/>
    </source>
</evidence>
<dbReference type="Pfam" id="PF00072">
    <property type="entry name" value="Response_reg"/>
    <property type="match status" value="1"/>
</dbReference>
<dbReference type="PANTHER" id="PTHR45138:SF9">
    <property type="entry name" value="DIGUANYLATE CYCLASE DGCM-RELATED"/>
    <property type="match status" value="1"/>
</dbReference>
<accession>A0A6V8LVA0</accession>
<protein>
    <recommendedName>
        <fullName evidence="1">diguanylate cyclase</fullName>
        <ecNumber evidence="1">2.7.7.65</ecNumber>
    </recommendedName>
</protein>
<dbReference type="CDD" id="cd00156">
    <property type="entry name" value="REC"/>
    <property type="match status" value="1"/>
</dbReference>
<dbReference type="Proteomes" id="UP000494245">
    <property type="component" value="Unassembled WGS sequence"/>
</dbReference>
<keyword evidence="3" id="KW-0597">Phosphoprotein</keyword>
<dbReference type="Pfam" id="PF00990">
    <property type="entry name" value="GGDEF"/>
    <property type="match status" value="1"/>
</dbReference>
<dbReference type="InterPro" id="IPR000160">
    <property type="entry name" value="GGDEF_dom"/>
</dbReference>
<evidence type="ECO:0000313" key="7">
    <source>
        <dbReference type="Proteomes" id="UP000494245"/>
    </source>
</evidence>
<dbReference type="GO" id="GO:0000160">
    <property type="term" value="P:phosphorelay signal transduction system"/>
    <property type="evidence" value="ECO:0007669"/>
    <property type="project" value="InterPro"/>
</dbReference>
<dbReference type="InterPro" id="IPR043128">
    <property type="entry name" value="Rev_trsase/Diguanyl_cyclase"/>
</dbReference>
<evidence type="ECO:0000256" key="3">
    <source>
        <dbReference type="PROSITE-ProRule" id="PRU00169"/>
    </source>
</evidence>
<dbReference type="GO" id="GO:0052621">
    <property type="term" value="F:diguanylate cyclase activity"/>
    <property type="evidence" value="ECO:0007669"/>
    <property type="project" value="UniProtKB-EC"/>
</dbReference>
<dbReference type="SMART" id="SM00448">
    <property type="entry name" value="REC"/>
    <property type="match status" value="1"/>
</dbReference>
<comment type="caution">
    <text evidence="6">The sequence shown here is derived from an EMBL/GenBank/DDBJ whole genome shotgun (WGS) entry which is preliminary data.</text>
</comment>
<dbReference type="EC" id="2.7.7.65" evidence="1"/>